<dbReference type="CDD" id="cd13536">
    <property type="entry name" value="PBP2_EcModA"/>
    <property type="match status" value="1"/>
</dbReference>
<dbReference type="NCBIfam" id="NF007958">
    <property type="entry name" value="PRK10677.1"/>
    <property type="match status" value="1"/>
</dbReference>
<dbReference type="EMBL" id="UGSS01000002">
    <property type="protein sequence ID" value="SUB33025.1"/>
    <property type="molecule type" value="Genomic_DNA"/>
</dbReference>
<dbReference type="SUPFAM" id="SSF53850">
    <property type="entry name" value="Periplasmic binding protein-like II"/>
    <property type="match status" value="1"/>
</dbReference>
<protein>
    <submittedName>
        <fullName evidence="8">Molybdate ABC transporter periplasmic protein ModA</fullName>
    </submittedName>
</protein>
<keyword evidence="9" id="KW-1185">Reference proteome</keyword>
<sequence>MRKLNGGIKQWAVLLTMALSSVSFFAQAKTTVFAAASMTNTLEQIATEYGKHYPNQDIVFSFASSSALARQIIQGAPADIFISADQQWMNFLAEKGAIEADSRKNIAGNALVMIAPKESHIEALDLTDDKWQSALNGAFLAVGDPAYVPAGIYAKAAFTYLNQWDSLQKKLARTDNVRKALLLVKKGEVPLGVVYQTDAMISADNVKIVAVFPEKSHMPVEYPAAIVKGRERAETRDFFDYLHSEPAKAIFRQNGFTIK</sequence>
<dbReference type="NCBIfam" id="TIGR01256">
    <property type="entry name" value="modA"/>
    <property type="match status" value="1"/>
</dbReference>
<dbReference type="FunFam" id="3.40.190.10:FF:000035">
    <property type="entry name" value="Molybdate ABC transporter substrate-binding protein"/>
    <property type="match status" value="1"/>
</dbReference>
<dbReference type="AlphaFoldDB" id="A0A379B323"/>
<evidence type="ECO:0000256" key="7">
    <source>
        <dbReference type="SAM" id="SignalP"/>
    </source>
</evidence>
<feature type="signal peptide" evidence="7">
    <location>
        <begin position="1"/>
        <end position="28"/>
    </location>
</feature>
<dbReference type="Gene3D" id="3.40.190.10">
    <property type="entry name" value="Periplasmic binding protein-like II"/>
    <property type="match status" value="2"/>
</dbReference>
<dbReference type="GO" id="GO:0030973">
    <property type="term" value="F:molybdate ion binding"/>
    <property type="evidence" value="ECO:0007669"/>
    <property type="project" value="TreeGrafter"/>
</dbReference>
<evidence type="ECO:0000256" key="6">
    <source>
        <dbReference type="PIRSR" id="PIRSR004846-1"/>
    </source>
</evidence>
<keyword evidence="2 6" id="KW-0500">Molybdenum</keyword>
<comment type="subunit">
    <text evidence="5">The complex is composed of two ATP-binding proteins (ModC), two transmembrane proteins (ModB) and a solute-binding protein (ModA).</text>
</comment>
<dbReference type="GO" id="GO:0030288">
    <property type="term" value="C:outer membrane-bounded periplasmic space"/>
    <property type="evidence" value="ECO:0007669"/>
    <property type="project" value="TreeGrafter"/>
</dbReference>
<dbReference type="GO" id="GO:0015689">
    <property type="term" value="P:molybdate ion transport"/>
    <property type="evidence" value="ECO:0007669"/>
    <property type="project" value="InterPro"/>
</dbReference>
<dbReference type="InterPro" id="IPR050682">
    <property type="entry name" value="ModA/WtpA"/>
</dbReference>
<feature type="binding site" evidence="6">
    <location>
        <position position="65"/>
    </location>
    <ligand>
        <name>molybdate</name>
        <dbReference type="ChEBI" id="CHEBI:36264"/>
    </ligand>
</feature>
<name>A0A379B323_9PAST</name>
<keyword evidence="3 6" id="KW-0479">Metal-binding</keyword>
<keyword evidence="4 7" id="KW-0732">Signal</keyword>
<evidence type="ECO:0000313" key="9">
    <source>
        <dbReference type="Proteomes" id="UP000254280"/>
    </source>
</evidence>
<evidence type="ECO:0000256" key="3">
    <source>
        <dbReference type="ARBA" id="ARBA00022723"/>
    </source>
</evidence>
<feature type="chain" id="PRO_5016656225" evidence="7">
    <location>
        <begin position="29"/>
        <end position="259"/>
    </location>
</feature>
<dbReference type="OrthoDB" id="9785015at2"/>
<evidence type="ECO:0000256" key="2">
    <source>
        <dbReference type="ARBA" id="ARBA00022505"/>
    </source>
</evidence>
<evidence type="ECO:0000256" key="5">
    <source>
        <dbReference type="ARBA" id="ARBA00062515"/>
    </source>
</evidence>
<organism evidence="8 9">
    <name type="scientific">[Pasteurella] mairii</name>
    <dbReference type="NCBI Taxonomy" id="757"/>
    <lineage>
        <taxon>Bacteria</taxon>
        <taxon>Pseudomonadati</taxon>
        <taxon>Pseudomonadota</taxon>
        <taxon>Gammaproteobacteria</taxon>
        <taxon>Pasteurellales</taxon>
        <taxon>Pasteurellaceae</taxon>
    </lineage>
</organism>
<feature type="binding site" evidence="6">
    <location>
        <position position="150"/>
    </location>
    <ligand>
        <name>molybdate</name>
        <dbReference type="ChEBI" id="CHEBI:36264"/>
    </ligand>
</feature>
<dbReference type="PANTHER" id="PTHR30632">
    <property type="entry name" value="MOLYBDATE-BINDING PERIPLASMIC PROTEIN"/>
    <property type="match status" value="1"/>
</dbReference>
<dbReference type="PIRSF" id="PIRSF004846">
    <property type="entry name" value="ModA"/>
    <property type="match status" value="1"/>
</dbReference>
<dbReference type="PANTHER" id="PTHR30632:SF17">
    <property type="entry name" value="MOLYBDATE-BINDING PROTEIN MODA"/>
    <property type="match status" value="1"/>
</dbReference>
<evidence type="ECO:0000256" key="1">
    <source>
        <dbReference type="ARBA" id="ARBA00009175"/>
    </source>
</evidence>
<comment type="similarity">
    <text evidence="1">Belongs to the bacterial solute-binding protein ModA family.</text>
</comment>
<gene>
    <name evidence="8" type="primary">modA</name>
    <name evidence="8" type="ORF">NCTC10699_00622</name>
</gene>
<dbReference type="InterPro" id="IPR005950">
    <property type="entry name" value="ModA"/>
</dbReference>
<dbReference type="Proteomes" id="UP000254280">
    <property type="component" value="Unassembled WGS sequence"/>
</dbReference>
<dbReference type="GO" id="GO:0046872">
    <property type="term" value="F:metal ion binding"/>
    <property type="evidence" value="ECO:0007669"/>
    <property type="project" value="UniProtKB-KW"/>
</dbReference>
<proteinExistence type="inferred from homology"/>
<dbReference type="Pfam" id="PF13531">
    <property type="entry name" value="SBP_bac_11"/>
    <property type="match status" value="1"/>
</dbReference>
<feature type="binding site" evidence="6">
    <location>
        <position position="177"/>
    </location>
    <ligand>
        <name>molybdate</name>
        <dbReference type="ChEBI" id="CHEBI:36264"/>
    </ligand>
</feature>
<reference evidence="8 9" key="1">
    <citation type="submission" date="2018-06" db="EMBL/GenBank/DDBJ databases">
        <authorList>
            <consortium name="Pathogen Informatics"/>
            <person name="Doyle S."/>
        </authorList>
    </citation>
    <scope>NUCLEOTIDE SEQUENCE [LARGE SCALE GENOMIC DNA]</scope>
    <source>
        <strain evidence="8 9">NCTC10699</strain>
    </source>
</reference>
<feature type="binding site" evidence="6">
    <location>
        <position position="195"/>
    </location>
    <ligand>
        <name>molybdate</name>
        <dbReference type="ChEBI" id="CHEBI:36264"/>
    </ligand>
</feature>
<evidence type="ECO:0000313" key="8">
    <source>
        <dbReference type="EMBL" id="SUB33025.1"/>
    </source>
</evidence>
<accession>A0A379B323</accession>
<feature type="binding site" evidence="6">
    <location>
        <position position="37"/>
    </location>
    <ligand>
        <name>molybdate</name>
        <dbReference type="ChEBI" id="CHEBI:36264"/>
    </ligand>
</feature>
<evidence type="ECO:0000256" key="4">
    <source>
        <dbReference type="ARBA" id="ARBA00022729"/>
    </source>
</evidence>
<dbReference type="GO" id="GO:1901359">
    <property type="term" value="F:tungstate binding"/>
    <property type="evidence" value="ECO:0007669"/>
    <property type="project" value="UniProtKB-ARBA"/>
</dbReference>